<keyword evidence="6" id="KW-0966">Cell projection</keyword>
<dbReference type="PANTHER" id="PTHR36307">
    <property type="entry name" value="FLAGELLA BASAL BODY P-RING FORMATION PROTEIN FLGA"/>
    <property type="match status" value="1"/>
</dbReference>
<dbReference type="Proteomes" id="UP000069205">
    <property type="component" value="Chromosome"/>
</dbReference>
<evidence type="ECO:0000256" key="4">
    <source>
        <dbReference type="SAM" id="MobiDB-lite"/>
    </source>
</evidence>
<dbReference type="InterPro" id="IPR039246">
    <property type="entry name" value="Flagellar_FlgA"/>
</dbReference>
<keyword evidence="6" id="KW-0969">Cilium</keyword>
<dbReference type="STRING" id="42253.NITMOv2_2184"/>
<dbReference type="InterPro" id="IPR013974">
    <property type="entry name" value="SAF"/>
</dbReference>
<dbReference type="Pfam" id="PF13144">
    <property type="entry name" value="ChapFlgA"/>
    <property type="match status" value="1"/>
</dbReference>
<reference evidence="6 7" key="1">
    <citation type="journal article" date="2015" name="Proc. Natl. Acad. Sci. U.S.A.">
        <title>Expanded metabolic versatility of ubiquitous nitrite-oxidizing bacteria from the genus Nitrospira.</title>
        <authorList>
            <person name="Koch H."/>
            <person name="Lucker S."/>
            <person name="Albertsen M."/>
            <person name="Kitzinger K."/>
            <person name="Herbold C."/>
            <person name="Spieck E."/>
            <person name="Nielsen P.H."/>
            <person name="Wagner M."/>
            <person name="Daims H."/>
        </authorList>
    </citation>
    <scope>NUCLEOTIDE SEQUENCE [LARGE SCALE GENOMIC DNA]</scope>
    <source>
        <strain evidence="6 7">NSP M-1</strain>
    </source>
</reference>
<keyword evidence="2" id="KW-0732">Signal</keyword>
<keyword evidence="7" id="KW-1185">Reference proteome</keyword>
<dbReference type="Gene3D" id="3.90.1210.10">
    <property type="entry name" value="Antifreeze-like/N-acetylneuraminic acid synthase C-terminal domain"/>
    <property type="match status" value="1"/>
</dbReference>
<evidence type="ECO:0000313" key="6">
    <source>
        <dbReference type="EMBL" id="ALA58601.1"/>
    </source>
</evidence>
<dbReference type="CDD" id="cd11614">
    <property type="entry name" value="SAF_CpaB_FlgA_like"/>
    <property type="match status" value="1"/>
</dbReference>
<organism evidence="6 7">
    <name type="scientific">Nitrospira moscoviensis</name>
    <dbReference type="NCBI Taxonomy" id="42253"/>
    <lineage>
        <taxon>Bacteria</taxon>
        <taxon>Pseudomonadati</taxon>
        <taxon>Nitrospirota</taxon>
        <taxon>Nitrospiria</taxon>
        <taxon>Nitrospirales</taxon>
        <taxon>Nitrospiraceae</taxon>
        <taxon>Nitrospira</taxon>
    </lineage>
</organism>
<name>A0A0K2GCB1_NITMO</name>
<dbReference type="OrthoDB" id="9793650at2"/>
<dbReference type="Gene3D" id="2.30.30.760">
    <property type="match status" value="1"/>
</dbReference>
<feature type="compositionally biased region" description="Basic and acidic residues" evidence="4">
    <location>
        <begin position="36"/>
        <end position="53"/>
    </location>
</feature>
<evidence type="ECO:0000256" key="1">
    <source>
        <dbReference type="ARBA" id="ARBA00004418"/>
    </source>
</evidence>
<keyword evidence="6" id="KW-0282">Flagellum</keyword>
<dbReference type="SMART" id="SM00858">
    <property type="entry name" value="SAF"/>
    <property type="match status" value="1"/>
</dbReference>
<dbReference type="PATRIC" id="fig|42253.5.peg.2151"/>
<feature type="region of interest" description="Disordered" evidence="4">
    <location>
        <begin position="32"/>
        <end position="53"/>
    </location>
</feature>
<comment type="subcellular location">
    <subcellularLocation>
        <location evidence="1">Periplasm</location>
    </subcellularLocation>
</comment>
<dbReference type="EMBL" id="CP011801">
    <property type="protein sequence ID" value="ALA58601.1"/>
    <property type="molecule type" value="Genomic_DNA"/>
</dbReference>
<evidence type="ECO:0000259" key="5">
    <source>
        <dbReference type="SMART" id="SM00858"/>
    </source>
</evidence>
<evidence type="ECO:0000313" key="7">
    <source>
        <dbReference type="Proteomes" id="UP000069205"/>
    </source>
</evidence>
<gene>
    <name evidence="6" type="ORF">NITMOv2_2184</name>
</gene>
<dbReference type="NCBIfam" id="TIGR03170">
    <property type="entry name" value="flgA_cterm"/>
    <property type="match status" value="1"/>
</dbReference>
<feature type="domain" description="SAF" evidence="5">
    <location>
        <begin position="138"/>
        <end position="200"/>
    </location>
</feature>
<dbReference type="GO" id="GO:0042597">
    <property type="term" value="C:periplasmic space"/>
    <property type="evidence" value="ECO:0007669"/>
    <property type="project" value="UniProtKB-SubCell"/>
</dbReference>
<evidence type="ECO:0000256" key="3">
    <source>
        <dbReference type="ARBA" id="ARBA00022764"/>
    </source>
</evidence>
<evidence type="ECO:0000256" key="2">
    <source>
        <dbReference type="ARBA" id="ARBA00022729"/>
    </source>
</evidence>
<proteinExistence type="predicted"/>
<dbReference type="GO" id="GO:0044780">
    <property type="term" value="P:bacterial-type flagellum assembly"/>
    <property type="evidence" value="ECO:0007669"/>
    <property type="project" value="InterPro"/>
</dbReference>
<dbReference type="KEGG" id="nmv:NITMOv2_2184"/>
<dbReference type="AlphaFoldDB" id="A0A0K2GCB1"/>
<keyword evidence="3" id="KW-0574">Periplasm</keyword>
<dbReference type="PANTHER" id="PTHR36307:SF1">
    <property type="entry name" value="FLAGELLA BASAL BODY P-RING FORMATION PROTEIN FLGA"/>
    <property type="match status" value="1"/>
</dbReference>
<dbReference type="InterPro" id="IPR017585">
    <property type="entry name" value="SAF_FlgA"/>
</dbReference>
<accession>A0A0K2GCB1</accession>
<sequence>MSVKGAAMLWQTVASIGVLGVSLLWAGEPAGAAGRADGRAPQKPPAERAGARELHPDLFTKTIQKYLEGEWSGRVQGVHVALLEPSEPVKIPSGVVELRVAPSSFEEGLGRRLFHVTVMADGKAWTTVDALADVAAMVDVVVPNRYLKSEELIDAGDLTTQRIKVYDLNHPYLTDREDAVGKSAARPLQADTPLRPTFLKTPLTIKKGDRVLIEAKRGGLSIQTSGVTRSSGHIGQSIMVANLDSGRELRAKIVAPGLVQVEF</sequence>
<protein>
    <submittedName>
        <fullName evidence="6">Putative Flagella basal body P-ring formation protein FlgA</fullName>
    </submittedName>
</protein>